<gene>
    <name evidence="1" type="ORF">SARC_04803</name>
</gene>
<name>A0A0L0G245_9EUKA</name>
<evidence type="ECO:0000313" key="1">
    <source>
        <dbReference type="EMBL" id="KNC82909.1"/>
    </source>
</evidence>
<dbReference type="EMBL" id="KQ241880">
    <property type="protein sequence ID" value="KNC82909.1"/>
    <property type="molecule type" value="Genomic_DNA"/>
</dbReference>
<dbReference type="AlphaFoldDB" id="A0A0L0G245"/>
<accession>A0A0L0G245</accession>
<keyword evidence="2" id="KW-1185">Reference proteome</keyword>
<dbReference type="Proteomes" id="UP000054560">
    <property type="component" value="Unassembled WGS sequence"/>
</dbReference>
<reference evidence="1 2" key="1">
    <citation type="submission" date="2011-02" db="EMBL/GenBank/DDBJ databases">
        <title>The Genome Sequence of Sphaeroforma arctica JP610.</title>
        <authorList>
            <consortium name="The Broad Institute Genome Sequencing Platform"/>
            <person name="Russ C."/>
            <person name="Cuomo C."/>
            <person name="Young S.K."/>
            <person name="Zeng Q."/>
            <person name="Gargeya S."/>
            <person name="Alvarado L."/>
            <person name="Berlin A."/>
            <person name="Chapman S.B."/>
            <person name="Chen Z."/>
            <person name="Freedman E."/>
            <person name="Gellesch M."/>
            <person name="Goldberg J."/>
            <person name="Griggs A."/>
            <person name="Gujja S."/>
            <person name="Heilman E."/>
            <person name="Heiman D."/>
            <person name="Howarth C."/>
            <person name="Mehta T."/>
            <person name="Neiman D."/>
            <person name="Pearson M."/>
            <person name="Roberts A."/>
            <person name="Saif S."/>
            <person name="Shea T."/>
            <person name="Shenoy N."/>
            <person name="Sisk P."/>
            <person name="Stolte C."/>
            <person name="Sykes S."/>
            <person name="White J."/>
            <person name="Yandava C."/>
            <person name="Burger G."/>
            <person name="Gray M.W."/>
            <person name="Holland P.W.H."/>
            <person name="King N."/>
            <person name="Lang F.B.F."/>
            <person name="Roger A.J."/>
            <person name="Ruiz-Trillo I."/>
            <person name="Haas B."/>
            <person name="Nusbaum C."/>
            <person name="Birren B."/>
        </authorList>
    </citation>
    <scope>NUCLEOTIDE SEQUENCE [LARGE SCALE GENOMIC DNA]</scope>
    <source>
        <strain evidence="1 2">JP610</strain>
    </source>
</reference>
<protein>
    <recommendedName>
        <fullName evidence="3">C3H1-type domain-containing protein</fullName>
    </recommendedName>
</protein>
<evidence type="ECO:0000313" key="2">
    <source>
        <dbReference type="Proteomes" id="UP000054560"/>
    </source>
</evidence>
<evidence type="ECO:0008006" key="3">
    <source>
        <dbReference type="Google" id="ProtNLM"/>
    </source>
</evidence>
<organism evidence="1 2">
    <name type="scientific">Sphaeroforma arctica JP610</name>
    <dbReference type="NCBI Taxonomy" id="667725"/>
    <lineage>
        <taxon>Eukaryota</taxon>
        <taxon>Ichthyosporea</taxon>
        <taxon>Ichthyophonida</taxon>
        <taxon>Sphaeroforma</taxon>
    </lineage>
</organism>
<proteinExistence type="predicted"/>
<dbReference type="RefSeq" id="XP_014156811.1">
    <property type="nucleotide sequence ID" value="XM_014301336.1"/>
</dbReference>
<sequence>MVALGKCRFGADCWYGRFACRYYHPLDEVSAVEYVDSIALDSSGVGLVDSQVEIDDGIAGCLSVPCEPLSLRECAIAALARRYSNPDAAKGVHELYIDPCPRKVHSQLLSSFSLIPLLELKKSKSLKRSITPNVLKLSTDTDAFKWETVKLLRKADSKFDLGEDVELSEYIGSDEDWIRFRSAALKSVDSTVRFWALYKKRFPWMMTSADCSTQKEFLHEKRLFLEELRVESGIKASWPSYRTARGGEAFGKHSGKVMKLWEARLKATTEVAAWV</sequence>
<dbReference type="GeneID" id="25905307"/>